<dbReference type="AlphaFoldDB" id="M1DGJ0"/>
<dbReference type="eggNOG" id="ENOG502SCSA">
    <property type="taxonomic scope" value="Eukaryota"/>
</dbReference>
<name>M1DGJ0_SOLTU</name>
<accession>M1DGJ0</accession>
<protein>
    <recommendedName>
        <fullName evidence="2">Putative plant transposon protein domain-containing protein</fullName>
    </recommendedName>
</protein>
<dbReference type="PaxDb" id="4113-PGSC0003DMT400088703"/>
<dbReference type="Gramene" id="PGSC0003DMT400088703">
    <property type="protein sequence ID" value="PGSC0003DMT400088703"/>
    <property type="gene ID" value="PGSC0003DMG400038274"/>
</dbReference>
<reference evidence="4" key="1">
    <citation type="journal article" date="2011" name="Nature">
        <title>Genome sequence and analysis of the tuber crop potato.</title>
        <authorList>
            <consortium name="The Potato Genome Sequencing Consortium"/>
        </authorList>
    </citation>
    <scope>NUCLEOTIDE SEQUENCE [LARGE SCALE GENOMIC DNA]</scope>
    <source>
        <strain evidence="4">cv. DM1-3 516 R44</strain>
    </source>
</reference>
<dbReference type="InParanoid" id="M1DGJ0"/>
<keyword evidence="4" id="KW-1185">Reference proteome</keyword>
<evidence type="ECO:0000313" key="3">
    <source>
        <dbReference type="EnsemblPlants" id="PGSC0003DMT400088703"/>
    </source>
</evidence>
<organism evidence="3 4">
    <name type="scientific">Solanum tuberosum</name>
    <name type="common">Potato</name>
    <dbReference type="NCBI Taxonomy" id="4113"/>
    <lineage>
        <taxon>Eukaryota</taxon>
        <taxon>Viridiplantae</taxon>
        <taxon>Streptophyta</taxon>
        <taxon>Embryophyta</taxon>
        <taxon>Tracheophyta</taxon>
        <taxon>Spermatophyta</taxon>
        <taxon>Magnoliopsida</taxon>
        <taxon>eudicotyledons</taxon>
        <taxon>Gunneridae</taxon>
        <taxon>Pentapetalae</taxon>
        <taxon>asterids</taxon>
        <taxon>lamiids</taxon>
        <taxon>Solanales</taxon>
        <taxon>Solanaceae</taxon>
        <taxon>Solanoideae</taxon>
        <taxon>Solaneae</taxon>
        <taxon>Solanum</taxon>
    </lineage>
</organism>
<reference evidence="3" key="2">
    <citation type="submission" date="2015-06" db="UniProtKB">
        <authorList>
            <consortium name="EnsemblPlants"/>
        </authorList>
    </citation>
    <scope>IDENTIFICATION</scope>
    <source>
        <strain evidence="3">DM1-3 516 R44</strain>
    </source>
</reference>
<evidence type="ECO:0000256" key="1">
    <source>
        <dbReference type="SAM" id="MobiDB-lite"/>
    </source>
</evidence>
<feature type="region of interest" description="Disordered" evidence="1">
    <location>
        <begin position="1"/>
        <end position="25"/>
    </location>
</feature>
<sequence length="346" mass="38994">MAPKVKNVAGSKRSRKGGASGSGNREPARKFGLRFIFYHPGDCNLSLVREFYANWLTETKYKTVPIRGRDVKFSARILNELLGTPNCDAEVFNKLKEKPPYRDIPPTLCGVESTARWGPSKDTGRHSTLHFANFNLIAKVWLKIMCSVLLPAKHLTEVTQDRVELVYMLMKGMSINVGAILRQNMMKFRNNLRWWFCYGRLITRFFTNQGIEEEACDLTIAVHPELTEKVVDVTRTKALDASHGFVLSTQERQARDDSIMARMFGMAELQLRIGGRPVTDVEMAIMAERYSLTESAAFLCKTSPAFLEPLDDDEATADEAVVEEEEDAADEEANALMVFDSGYDEA</sequence>
<dbReference type="EnsemblPlants" id="PGSC0003DMT400088703">
    <property type="protein sequence ID" value="PGSC0003DMT400088703"/>
    <property type="gene ID" value="PGSC0003DMG400038274"/>
</dbReference>
<dbReference type="HOGENOM" id="CLU_043094_1_1_1"/>
<evidence type="ECO:0000259" key="2">
    <source>
        <dbReference type="Pfam" id="PF20167"/>
    </source>
</evidence>
<dbReference type="InterPro" id="IPR046796">
    <property type="entry name" value="Transposase_32_dom"/>
</dbReference>
<feature type="domain" description="Putative plant transposon protein" evidence="2">
    <location>
        <begin position="30"/>
        <end position="211"/>
    </location>
</feature>
<evidence type="ECO:0000313" key="4">
    <source>
        <dbReference type="Proteomes" id="UP000011115"/>
    </source>
</evidence>
<proteinExistence type="predicted"/>
<dbReference type="Pfam" id="PF20167">
    <property type="entry name" value="Transposase_32"/>
    <property type="match status" value="1"/>
</dbReference>
<dbReference type="Proteomes" id="UP000011115">
    <property type="component" value="Unassembled WGS sequence"/>
</dbReference>